<proteinExistence type="predicted"/>
<keyword evidence="2" id="KW-1185">Reference proteome</keyword>
<evidence type="ECO:0000313" key="1">
    <source>
        <dbReference type="EMBL" id="KAI9899505.1"/>
    </source>
</evidence>
<dbReference type="Proteomes" id="UP001163324">
    <property type="component" value="Chromosome 5"/>
</dbReference>
<accession>A0ACC0V153</accession>
<name>A0ACC0V153_9HYPO</name>
<organism evidence="1 2">
    <name type="scientific">Trichothecium roseum</name>
    <dbReference type="NCBI Taxonomy" id="47278"/>
    <lineage>
        <taxon>Eukaryota</taxon>
        <taxon>Fungi</taxon>
        <taxon>Dikarya</taxon>
        <taxon>Ascomycota</taxon>
        <taxon>Pezizomycotina</taxon>
        <taxon>Sordariomycetes</taxon>
        <taxon>Hypocreomycetidae</taxon>
        <taxon>Hypocreales</taxon>
        <taxon>Hypocreales incertae sedis</taxon>
        <taxon>Trichothecium</taxon>
    </lineage>
</organism>
<comment type="caution">
    <text evidence="1">The sequence shown here is derived from an EMBL/GenBank/DDBJ whole genome shotgun (WGS) entry which is preliminary data.</text>
</comment>
<gene>
    <name evidence="1" type="ORF">N3K66_005966</name>
</gene>
<sequence length="290" mass="31657">MGEPMPDETLVTSIHLSGVAAAIVGLTIPMTIIAAAVIGLRLRFKYHRGMLGLEDALISVGSIILFARNIMLVKGAFVGLGLPRSKIMVGPKLEEAYKLHFFCVMLYYIACALIKISICVQMTPLTTQRPVLRNILRAIIAITTVVALVLVGLLLAIWKSTSRAWTGGHVTYYDPATLKRNMAIGLIYPIWTSLSDWVVAILPVILLWKSTMKLRYRMGVIALLSSGSIVSLAAVVRPIINLILTEPMVVLGYDALFQMVECTLAVVVASLPTLRSYFWKIEATQDASGG</sequence>
<dbReference type="EMBL" id="CM047944">
    <property type="protein sequence ID" value="KAI9899505.1"/>
    <property type="molecule type" value="Genomic_DNA"/>
</dbReference>
<evidence type="ECO:0000313" key="2">
    <source>
        <dbReference type="Proteomes" id="UP001163324"/>
    </source>
</evidence>
<protein>
    <submittedName>
        <fullName evidence="1">Uncharacterized protein</fullName>
    </submittedName>
</protein>
<reference evidence="1" key="1">
    <citation type="submission" date="2022-10" db="EMBL/GenBank/DDBJ databases">
        <title>Complete Genome of Trichothecium roseum strain YXFP-22015, a Plant Pathogen Isolated from Citrus.</title>
        <authorList>
            <person name="Wang Y."/>
            <person name="Zhu L."/>
        </authorList>
    </citation>
    <scope>NUCLEOTIDE SEQUENCE</scope>
    <source>
        <strain evidence="1">YXFP-22015</strain>
    </source>
</reference>